<evidence type="ECO:0000313" key="6">
    <source>
        <dbReference type="EMBL" id="ORY57522.1"/>
    </source>
</evidence>
<dbReference type="SUPFAM" id="SSF52540">
    <property type="entry name" value="P-loop containing nucleoside triphosphate hydrolases"/>
    <property type="match status" value="2"/>
</dbReference>
<keyword evidence="2 6" id="KW-0378">Hydrolase</keyword>
<feature type="domain" description="Helicase C-terminal" evidence="5">
    <location>
        <begin position="868"/>
        <end position="1029"/>
    </location>
</feature>
<dbReference type="GO" id="GO:0005524">
    <property type="term" value="F:ATP binding"/>
    <property type="evidence" value="ECO:0007669"/>
    <property type="project" value="UniProtKB-KW"/>
</dbReference>
<dbReference type="AlphaFoldDB" id="A0A1Y2DE15"/>
<dbReference type="PROSITE" id="PS51194">
    <property type="entry name" value="HELICASE_CTER"/>
    <property type="match status" value="1"/>
</dbReference>
<evidence type="ECO:0000313" key="7">
    <source>
        <dbReference type="Proteomes" id="UP000193689"/>
    </source>
</evidence>
<feature type="region of interest" description="Disordered" evidence="4">
    <location>
        <begin position="808"/>
        <end position="833"/>
    </location>
</feature>
<dbReference type="InterPro" id="IPR014001">
    <property type="entry name" value="Helicase_ATP-bd"/>
</dbReference>
<dbReference type="InterPro" id="IPR000330">
    <property type="entry name" value="SNF2_N"/>
</dbReference>
<dbReference type="Gene3D" id="3.40.50.300">
    <property type="entry name" value="P-loop containing nucleotide triphosphate hydrolases"/>
    <property type="match status" value="2"/>
</dbReference>
<dbReference type="RefSeq" id="XP_040710772.1">
    <property type="nucleotide sequence ID" value="XM_040862503.1"/>
</dbReference>
<dbReference type="EMBL" id="MCFJ01000019">
    <property type="protein sequence ID" value="ORY57522.1"/>
    <property type="molecule type" value="Genomic_DNA"/>
</dbReference>
<organism evidence="6 7">
    <name type="scientific">Pseudomassariella vexata</name>
    <dbReference type="NCBI Taxonomy" id="1141098"/>
    <lineage>
        <taxon>Eukaryota</taxon>
        <taxon>Fungi</taxon>
        <taxon>Dikarya</taxon>
        <taxon>Ascomycota</taxon>
        <taxon>Pezizomycotina</taxon>
        <taxon>Sordariomycetes</taxon>
        <taxon>Xylariomycetidae</taxon>
        <taxon>Amphisphaeriales</taxon>
        <taxon>Pseudomassariaceae</taxon>
        <taxon>Pseudomassariella</taxon>
    </lineage>
</organism>
<dbReference type="Pfam" id="PF00271">
    <property type="entry name" value="Helicase_C"/>
    <property type="match status" value="1"/>
</dbReference>
<accession>A0A1Y2DE15</accession>
<evidence type="ECO:0000256" key="2">
    <source>
        <dbReference type="ARBA" id="ARBA00022801"/>
    </source>
</evidence>
<dbReference type="PANTHER" id="PTHR45626">
    <property type="entry name" value="TRANSCRIPTION TERMINATION FACTOR 2-RELATED"/>
    <property type="match status" value="1"/>
</dbReference>
<dbReference type="InParanoid" id="A0A1Y2DE15"/>
<dbReference type="SMART" id="SM00487">
    <property type="entry name" value="DEXDc"/>
    <property type="match status" value="1"/>
</dbReference>
<dbReference type="CDD" id="cd18793">
    <property type="entry name" value="SF2_C_SNF"/>
    <property type="match status" value="1"/>
</dbReference>
<name>A0A1Y2DE15_9PEZI</name>
<keyword evidence="1" id="KW-0547">Nucleotide-binding</keyword>
<dbReference type="InterPro" id="IPR050628">
    <property type="entry name" value="SNF2_RAD54_helicase_TF"/>
</dbReference>
<dbReference type="GO" id="GO:0006281">
    <property type="term" value="P:DNA repair"/>
    <property type="evidence" value="ECO:0007669"/>
    <property type="project" value="TreeGrafter"/>
</dbReference>
<dbReference type="InterPro" id="IPR049730">
    <property type="entry name" value="SNF2/RAD54-like_C"/>
</dbReference>
<dbReference type="GO" id="GO:0016787">
    <property type="term" value="F:hydrolase activity"/>
    <property type="evidence" value="ECO:0007669"/>
    <property type="project" value="UniProtKB-KW"/>
</dbReference>
<dbReference type="OrthoDB" id="2801544at2759"/>
<dbReference type="InterPro" id="IPR001650">
    <property type="entry name" value="Helicase_C-like"/>
</dbReference>
<proteinExistence type="predicted"/>
<reference evidence="6 7" key="1">
    <citation type="submission" date="2016-07" db="EMBL/GenBank/DDBJ databases">
        <title>Pervasive Adenine N6-methylation of Active Genes in Fungi.</title>
        <authorList>
            <consortium name="DOE Joint Genome Institute"/>
            <person name="Mondo S.J."/>
            <person name="Dannebaum R.O."/>
            <person name="Kuo R.C."/>
            <person name="Labutti K."/>
            <person name="Haridas S."/>
            <person name="Kuo A."/>
            <person name="Salamov A."/>
            <person name="Ahrendt S.R."/>
            <person name="Lipzen A."/>
            <person name="Sullivan W."/>
            <person name="Andreopoulos W.B."/>
            <person name="Clum A."/>
            <person name="Lindquist E."/>
            <person name="Daum C."/>
            <person name="Ramamoorthy G.K."/>
            <person name="Gryganskyi A."/>
            <person name="Culley D."/>
            <person name="Magnuson J.K."/>
            <person name="James T.Y."/>
            <person name="O'Malley M.A."/>
            <person name="Stajich J.E."/>
            <person name="Spatafora J.W."/>
            <person name="Visel A."/>
            <person name="Grigoriev I.V."/>
        </authorList>
    </citation>
    <scope>NUCLEOTIDE SEQUENCE [LARGE SCALE GENOMIC DNA]</scope>
    <source>
        <strain evidence="6 7">CBS 129021</strain>
    </source>
</reference>
<feature type="region of interest" description="Disordered" evidence="4">
    <location>
        <begin position="1063"/>
        <end position="1138"/>
    </location>
</feature>
<dbReference type="PANTHER" id="PTHR45626:SF51">
    <property type="entry name" value="SNF2-RELATED DOMAIN-CONTAINING PROTEIN"/>
    <property type="match status" value="1"/>
</dbReference>
<keyword evidence="3" id="KW-0067">ATP-binding</keyword>
<evidence type="ECO:0000259" key="5">
    <source>
        <dbReference type="PROSITE" id="PS51194"/>
    </source>
</evidence>
<sequence>MDEPWLHNYIPAGCLRFSADDNNPIPAAFWALPEVQIWKSFTLDNDAIPNALSLSQTYQAALFGTRTLQPLECLFRHRWIQLQVKAEARLVRVYIFPHDLDSRVIDRRDAKLTKALGLLLTQLDFSPSAWGGSSNSPIWSHPLPIGDDGTQIEEDEDNCSLLERFNNVPSPNPRLDAVSRDDATLMQAVLDSQIPGLQTTLYPYQRRSAALMLQRELQPGRIIDPRLRAALDQRKEQWFFDTITGTVFRTPRYYDGARGGILAEEMGTGKTIICLALILATKFWPTTPPEPLSVDIPVRRKMTSLVDMAAAAVNRHSYPWKLWADRIPENCIGPLESRENIAFYEVRNPLVEARKGSRVKTKPQPARKVHLSSTTLIIVPPNLVQQWQHEIKKHTTGLKVITIEEMKDHIPPVSILLAHDVVLFAHNRFEKIERERSAHCPLEYIRFKRCIIDEGHKLGNGSGQWKSDLMKVIDNLEIVSRWIVTGTPSRGLYGVDQKVGENGTRPNRSREGNNLDIEGLQEQQDLTRIGNIASKFLKIRPWCNTREEVGDTVADWAVYVMQPKHSKKSAGRKDCLKTTLESLIIRHRLSDVNALLPPVDEKIVVLDGSYQDRLSQGLFNMMIIFNSVQSQRTDRDFFFHAKQRKSLIQLVNNLKQASFFGGVFYSKADIAKALETAEGFLQKKELPISSEDHDLLRNAIAFGEVVVNNRLKDVSNQYHSMPLYLEHFPGGDPGQAWALDGRGGAGEPILTDAHMVSSLQKFLNPCIDAPTSLQLMIESGRLHVQGEIERTGALKSALEETGASKVAGLAGNTPLGEDHHAKPKSGSLPRSAPYVDAEDTAAPLTDMEIAEPLAKTRIISTVSAKLSYLIDSIVKYQEVEQIIIFYENDNVAYYLAGVLEILQIQHLIYTRVGLSAERRAQYVATFTHNQKFRVLLMDISQAAFGLDMRSASRIYFISPVLNPQVEAQAIGRARRISQQKPVTVETLVLSGSIEEVIIERRKTMTQAEHRKVKSLIDDKPIYDWILNAKTIPLPELEDGVAQTAMLKTPQFVFGRGFGRELHPDEGLVTDSPEAKGKSNEKRVDVDSMRDRPIPFALIGVKRSHTSSPVNGGSTTEGRAAVELPSKKKARIAQADDKP</sequence>
<dbReference type="GO" id="GO:0008094">
    <property type="term" value="F:ATP-dependent activity, acting on DNA"/>
    <property type="evidence" value="ECO:0007669"/>
    <property type="project" value="TreeGrafter"/>
</dbReference>
<gene>
    <name evidence="6" type="ORF">BCR38DRAFT_461240</name>
</gene>
<dbReference type="STRING" id="1141098.A0A1Y2DE15"/>
<dbReference type="GO" id="GO:0005634">
    <property type="term" value="C:nucleus"/>
    <property type="evidence" value="ECO:0007669"/>
    <property type="project" value="TreeGrafter"/>
</dbReference>
<evidence type="ECO:0000256" key="1">
    <source>
        <dbReference type="ARBA" id="ARBA00022741"/>
    </source>
</evidence>
<evidence type="ECO:0000256" key="3">
    <source>
        <dbReference type="ARBA" id="ARBA00022840"/>
    </source>
</evidence>
<dbReference type="Proteomes" id="UP000193689">
    <property type="component" value="Unassembled WGS sequence"/>
</dbReference>
<feature type="compositionally biased region" description="Basic and acidic residues" evidence="4">
    <location>
        <begin position="1072"/>
        <end position="1092"/>
    </location>
</feature>
<keyword evidence="7" id="KW-1185">Reference proteome</keyword>
<dbReference type="Pfam" id="PF00176">
    <property type="entry name" value="SNF2-rel_dom"/>
    <property type="match status" value="1"/>
</dbReference>
<feature type="compositionally biased region" description="Polar residues" evidence="4">
    <location>
        <begin position="1105"/>
        <end position="1116"/>
    </location>
</feature>
<evidence type="ECO:0000256" key="4">
    <source>
        <dbReference type="SAM" id="MobiDB-lite"/>
    </source>
</evidence>
<dbReference type="GeneID" id="63778715"/>
<dbReference type="InterPro" id="IPR027417">
    <property type="entry name" value="P-loop_NTPase"/>
</dbReference>
<comment type="caution">
    <text evidence="6">The sequence shown here is derived from an EMBL/GenBank/DDBJ whole genome shotgun (WGS) entry which is preliminary data.</text>
</comment>
<protein>
    <submittedName>
        <fullName evidence="6">p-loop containing nucleoside triphosphate hydrolase protein</fullName>
    </submittedName>
</protein>